<dbReference type="InterPro" id="IPR023213">
    <property type="entry name" value="CAT-like_dom_sf"/>
</dbReference>
<sequence length="443" mass="47933">MSTKTDFGTVDAEFYFMEKYINGNTSMVCLLELEREPDFDHLIRKLDVVSSITERLRQRIKPTALDLTVPTWITADDFDIRHHVTRRELPDGSDSSTMMRIVDAIQSAAWPDGKPPWSFTLLGGADIPPMCVIKMHHALADGATMGALWTLALSAGAGSERGASIEHRNLPSPAGAPAGSPMEAPAATCAQPSRQGGEPGIRERARRAVRAWQDFRAPTPTTRSRRSYLVDIDASRFQELAHRHGGGVNDLYLALSADIWASYAVAVSGTARGVTHVGMPVDLRRSSVRERGGRNLVQVATVPVDTARPALDNVASISIDATLAREIALSGVHALDFGPRVWPGRLRARCAHGRSARNEVAATNLAAPANLDVGSVPVRSAYAVAPCIGAAFVFGLMRSRDQLHIALNTDDTRIPHSNAVIQSIDRAFEKIGLDVAAFTRRDA</sequence>
<evidence type="ECO:0000256" key="1">
    <source>
        <dbReference type="SAM" id="MobiDB-lite"/>
    </source>
</evidence>
<dbReference type="EMBL" id="JBIRYO010000013">
    <property type="protein sequence ID" value="MFI2475836.1"/>
    <property type="molecule type" value="Genomic_DNA"/>
</dbReference>
<feature type="domain" description="O-acyltransferase WSD1-like N-terminal" evidence="2">
    <location>
        <begin position="10"/>
        <end position="251"/>
    </location>
</feature>
<dbReference type="RefSeq" id="WP_357407633.1">
    <property type="nucleotide sequence ID" value="NZ_JBEYCD010000010.1"/>
</dbReference>
<dbReference type="InterPro" id="IPR004255">
    <property type="entry name" value="O-acyltransferase_WSD1_N"/>
</dbReference>
<evidence type="ECO:0000313" key="3">
    <source>
        <dbReference type="EMBL" id="MFI2475836.1"/>
    </source>
</evidence>
<comment type="caution">
    <text evidence="3">The sequence shown here is derived from an EMBL/GenBank/DDBJ whole genome shotgun (WGS) entry which is preliminary data.</text>
</comment>
<proteinExistence type="predicted"/>
<feature type="compositionally biased region" description="Low complexity" evidence="1">
    <location>
        <begin position="171"/>
        <end position="187"/>
    </location>
</feature>
<evidence type="ECO:0000313" key="4">
    <source>
        <dbReference type="Proteomes" id="UP001611415"/>
    </source>
</evidence>
<reference evidence="3 4" key="1">
    <citation type="submission" date="2024-10" db="EMBL/GenBank/DDBJ databases">
        <title>The Natural Products Discovery Center: Release of the First 8490 Sequenced Strains for Exploring Actinobacteria Biosynthetic Diversity.</title>
        <authorList>
            <person name="Kalkreuter E."/>
            <person name="Kautsar S.A."/>
            <person name="Yang D."/>
            <person name="Bader C.D."/>
            <person name="Teijaro C.N."/>
            <person name="Fluegel L."/>
            <person name="Davis C.M."/>
            <person name="Simpson J.R."/>
            <person name="Lauterbach L."/>
            <person name="Steele A.D."/>
            <person name="Gui C."/>
            <person name="Meng S."/>
            <person name="Li G."/>
            <person name="Viehrig K."/>
            <person name="Ye F."/>
            <person name="Su P."/>
            <person name="Kiefer A.F."/>
            <person name="Nichols A."/>
            <person name="Cepeda A.J."/>
            <person name="Yan W."/>
            <person name="Fan B."/>
            <person name="Jiang Y."/>
            <person name="Adhikari A."/>
            <person name="Zheng C.-J."/>
            <person name="Schuster L."/>
            <person name="Cowan T.M."/>
            <person name="Smanski M.J."/>
            <person name="Chevrette M.G."/>
            <person name="De Carvalho L.P.S."/>
            <person name="Shen B."/>
        </authorList>
    </citation>
    <scope>NUCLEOTIDE SEQUENCE [LARGE SCALE GENOMIC DNA]</scope>
    <source>
        <strain evidence="3 4">NPDC019275</strain>
    </source>
</reference>
<dbReference type="SUPFAM" id="SSF52777">
    <property type="entry name" value="CoA-dependent acyltransferases"/>
    <property type="match status" value="1"/>
</dbReference>
<dbReference type="Pfam" id="PF03007">
    <property type="entry name" value="WS_DGAT_cat"/>
    <property type="match status" value="1"/>
</dbReference>
<evidence type="ECO:0000259" key="2">
    <source>
        <dbReference type="Pfam" id="PF03007"/>
    </source>
</evidence>
<name>A0ABW7X3Z7_9NOCA</name>
<dbReference type="Gene3D" id="3.30.559.10">
    <property type="entry name" value="Chloramphenicol acetyltransferase-like domain"/>
    <property type="match status" value="1"/>
</dbReference>
<feature type="region of interest" description="Disordered" evidence="1">
    <location>
        <begin position="162"/>
        <end position="204"/>
    </location>
</feature>
<accession>A0ABW7X3Z7</accession>
<dbReference type="Proteomes" id="UP001611415">
    <property type="component" value="Unassembled WGS sequence"/>
</dbReference>
<organism evidence="3 4">
    <name type="scientific">Nocardia xishanensis</name>
    <dbReference type="NCBI Taxonomy" id="238964"/>
    <lineage>
        <taxon>Bacteria</taxon>
        <taxon>Bacillati</taxon>
        <taxon>Actinomycetota</taxon>
        <taxon>Actinomycetes</taxon>
        <taxon>Mycobacteriales</taxon>
        <taxon>Nocardiaceae</taxon>
        <taxon>Nocardia</taxon>
    </lineage>
</organism>
<protein>
    <submittedName>
        <fullName evidence="3">Wax ester/triacylglycerol synthase domain-containing protein</fullName>
    </submittedName>
</protein>
<gene>
    <name evidence="3" type="ORF">ACH49W_20885</name>
</gene>
<keyword evidence="4" id="KW-1185">Reference proteome</keyword>